<feature type="region of interest" description="Disordered" evidence="1">
    <location>
        <begin position="1"/>
        <end position="92"/>
    </location>
</feature>
<dbReference type="AlphaFoldDB" id="A0A1D1XL77"/>
<feature type="compositionally biased region" description="Low complexity" evidence="1">
    <location>
        <begin position="63"/>
        <end position="74"/>
    </location>
</feature>
<name>A0A1D1XL77_9ARAE</name>
<gene>
    <name evidence="2" type="primary">At1g76070_0</name>
    <name evidence="2" type="ORF">g.20666</name>
</gene>
<proteinExistence type="predicted"/>
<dbReference type="PANTHER" id="PTHR33448">
    <property type="entry name" value="CHLOROPLAST PROTEIN HCF243-RELATED"/>
    <property type="match status" value="1"/>
</dbReference>
<accession>A0A1D1XL77</accession>
<feature type="compositionally biased region" description="Pro residues" evidence="1">
    <location>
        <begin position="1"/>
        <end position="14"/>
    </location>
</feature>
<reference evidence="2" key="1">
    <citation type="submission" date="2015-07" db="EMBL/GenBank/DDBJ databases">
        <title>Transcriptome Assembly of Anthurium amnicola.</title>
        <authorList>
            <person name="Suzuki J."/>
        </authorList>
    </citation>
    <scope>NUCLEOTIDE SEQUENCE</scope>
</reference>
<feature type="non-terminal residue" evidence="2">
    <location>
        <position position="1"/>
    </location>
</feature>
<dbReference type="PANTHER" id="PTHR33448:SF3">
    <property type="entry name" value="OS09G0370000 PROTEIN"/>
    <property type="match status" value="1"/>
</dbReference>
<protein>
    <submittedName>
        <fullName evidence="2">Uncharacterized protein At1g76070</fullName>
    </submittedName>
</protein>
<evidence type="ECO:0000313" key="2">
    <source>
        <dbReference type="EMBL" id="JAT43135.1"/>
    </source>
</evidence>
<feature type="non-terminal residue" evidence="2">
    <location>
        <position position="142"/>
    </location>
</feature>
<dbReference type="EMBL" id="GDJX01024801">
    <property type="protein sequence ID" value="JAT43135.1"/>
    <property type="molecule type" value="Transcribed_RNA"/>
</dbReference>
<evidence type="ECO:0000256" key="1">
    <source>
        <dbReference type="SAM" id="MobiDB-lite"/>
    </source>
</evidence>
<organism evidence="2">
    <name type="scientific">Anthurium amnicola</name>
    <dbReference type="NCBI Taxonomy" id="1678845"/>
    <lineage>
        <taxon>Eukaryota</taxon>
        <taxon>Viridiplantae</taxon>
        <taxon>Streptophyta</taxon>
        <taxon>Embryophyta</taxon>
        <taxon>Tracheophyta</taxon>
        <taxon>Spermatophyta</taxon>
        <taxon>Magnoliopsida</taxon>
        <taxon>Liliopsida</taxon>
        <taxon>Araceae</taxon>
        <taxon>Pothoideae</taxon>
        <taxon>Potheae</taxon>
        <taxon>Anthurium</taxon>
    </lineage>
</organism>
<sequence>RRSPRPPPHPPPSRPATTRAHASPLFKTKPRRDPSSADAISEPTSPKVTCAGQIKVPRPKPKPSSTPNSSSKTTWLTAMQQMEELHRRRRRPHWLDSLGLKRDAAMHVLHAFRGLLPHMRCFGSFHSSAGLTSDEEEEEKEE</sequence>